<evidence type="ECO:0000256" key="5">
    <source>
        <dbReference type="ARBA" id="ARBA00023163"/>
    </source>
</evidence>
<dbReference type="InterPro" id="IPR039425">
    <property type="entry name" value="RNA_pol_sigma-70-like"/>
</dbReference>
<dbReference type="PROSITE" id="PS01063">
    <property type="entry name" value="SIGMA70_ECF"/>
    <property type="match status" value="1"/>
</dbReference>
<dbReference type="GO" id="GO:0006352">
    <property type="term" value="P:DNA-templated transcription initiation"/>
    <property type="evidence" value="ECO:0007669"/>
    <property type="project" value="InterPro"/>
</dbReference>
<feature type="region of interest" description="Disordered" evidence="7">
    <location>
        <begin position="192"/>
        <end position="211"/>
    </location>
</feature>
<evidence type="ECO:0000313" key="11">
    <source>
        <dbReference type="Proteomes" id="UP000176329"/>
    </source>
</evidence>
<dbReference type="InterPro" id="IPR013249">
    <property type="entry name" value="RNA_pol_sigma70_r4_t2"/>
</dbReference>
<evidence type="ECO:0000256" key="3">
    <source>
        <dbReference type="ARBA" id="ARBA00023082"/>
    </source>
</evidence>
<dbReference type="EMBL" id="MFPV01000013">
    <property type="protein sequence ID" value="OGH62284.1"/>
    <property type="molecule type" value="Genomic_DNA"/>
</dbReference>
<comment type="similarity">
    <text evidence="1 6">Belongs to the sigma-70 factor family. ECF subfamily.</text>
</comment>
<accession>A0A1F6LSI4</accession>
<dbReference type="Pfam" id="PF04542">
    <property type="entry name" value="Sigma70_r2"/>
    <property type="match status" value="1"/>
</dbReference>
<dbReference type="Gene3D" id="1.10.10.10">
    <property type="entry name" value="Winged helix-like DNA-binding domain superfamily/Winged helix DNA-binding domain"/>
    <property type="match status" value="1"/>
</dbReference>
<dbReference type="SUPFAM" id="SSF88659">
    <property type="entry name" value="Sigma3 and sigma4 domains of RNA polymerase sigma factors"/>
    <property type="match status" value="1"/>
</dbReference>
<dbReference type="InterPro" id="IPR036388">
    <property type="entry name" value="WH-like_DNA-bd_sf"/>
</dbReference>
<evidence type="ECO:0000313" key="10">
    <source>
        <dbReference type="EMBL" id="OGH62284.1"/>
    </source>
</evidence>
<organism evidence="10 11">
    <name type="scientific">Candidatus Magasanikbacteria bacterium RIFCSPHIGHO2_01_FULL_50_8</name>
    <dbReference type="NCBI Taxonomy" id="1798674"/>
    <lineage>
        <taxon>Bacteria</taxon>
        <taxon>Candidatus Magasanikiibacteriota</taxon>
    </lineage>
</organism>
<evidence type="ECO:0000256" key="2">
    <source>
        <dbReference type="ARBA" id="ARBA00023015"/>
    </source>
</evidence>
<dbReference type="InterPro" id="IPR013325">
    <property type="entry name" value="RNA_pol_sigma_r2"/>
</dbReference>
<protein>
    <recommendedName>
        <fullName evidence="6">RNA polymerase sigma factor</fullName>
    </recommendedName>
</protein>
<evidence type="ECO:0000259" key="8">
    <source>
        <dbReference type="Pfam" id="PF04542"/>
    </source>
</evidence>
<evidence type="ECO:0000256" key="1">
    <source>
        <dbReference type="ARBA" id="ARBA00010641"/>
    </source>
</evidence>
<sequence length="211" mass="23971">MSEPGNSPQNLSEIIKVAREGDLAAFERIVLLFERRVFGFVFRHLNTREDAEDVTQEVFLKVFKKIRSYDPAKSFTTWLFTVAINTVYDHLRRKHVRPELLILDDAIGCSGGIETADERDAYTQVENEFDIERALANIKPAYRTVLLLYYRDELSCEEIAVALGIPVGTVKTHLFRARSAAKNALEGVANNFLPRERPATRSGNHSPLPHK</sequence>
<dbReference type="Proteomes" id="UP000176329">
    <property type="component" value="Unassembled WGS sequence"/>
</dbReference>
<keyword evidence="4 6" id="KW-0238">DNA-binding</keyword>
<dbReference type="InterPro" id="IPR000838">
    <property type="entry name" value="RNA_pol_sigma70_ECF_CS"/>
</dbReference>
<comment type="caution">
    <text evidence="10">The sequence shown here is derived from an EMBL/GenBank/DDBJ whole genome shotgun (WGS) entry which is preliminary data.</text>
</comment>
<name>A0A1F6LSI4_9BACT</name>
<keyword evidence="3 6" id="KW-0731">Sigma factor</keyword>
<evidence type="ECO:0000259" key="9">
    <source>
        <dbReference type="Pfam" id="PF08281"/>
    </source>
</evidence>
<dbReference type="InterPro" id="IPR013324">
    <property type="entry name" value="RNA_pol_sigma_r3/r4-like"/>
</dbReference>
<dbReference type="AlphaFoldDB" id="A0A1F6LSI4"/>
<dbReference type="SUPFAM" id="SSF88946">
    <property type="entry name" value="Sigma2 domain of RNA polymerase sigma factors"/>
    <property type="match status" value="1"/>
</dbReference>
<keyword evidence="2 6" id="KW-0805">Transcription regulation</keyword>
<dbReference type="Gene3D" id="1.10.1740.10">
    <property type="match status" value="1"/>
</dbReference>
<reference evidence="10 11" key="1">
    <citation type="journal article" date="2016" name="Nat. Commun.">
        <title>Thousands of microbial genomes shed light on interconnected biogeochemical processes in an aquifer system.</title>
        <authorList>
            <person name="Anantharaman K."/>
            <person name="Brown C.T."/>
            <person name="Hug L.A."/>
            <person name="Sharon I."/>
            <person name="Castelle C.J."/>
            <person name="Probst A.J."/>
            <person name="Thomas B.C."/>
            <person name="Singh A."/>
            <person name="Wilkins M.J."/>
            <person name="Karaoz U."/>
            <person name="Brodie E.L."/>
            <person name="Williams K.H."/>
            <person name="Hubbard S.S."/>
            <person name="Banfield J.F."/>
        </authorList>
    </citation>
    <scope>NUCLEOTIDE SEQUENCE [LARGE SCALE GENOMIC DNA]</scope>
</reference>
<proteinExistence type="inferred from homology"/>
<dbReference type="GO" id="GO:0003677">
    <property type="term" value="F:DNA binding"/>
    <property type="evidence" value="ECO:0007669"/>
    <property type="project" value="UniProtKB-KW"/>
</dbReference>
<feature type="domain" description="RNA polymerase sigma-70 region 2" evidence="8">
    <location>
        <begin position="33"/>
        <end position="94"/>
    </location>
</feature>
<dbReference type="Pfam" id="PF08281">
    <property type="entry name" value="Sigma70_r4_2"/>
    <property type="match status" value="1"/>
</dbReference>
<keyword evidence="5 6" id="KW-0804">Transcription</keyword>
<dbReference type="InterPro" id="IPR014284">
    <property type="entry name" value="RNA_pol_sigma-70_dom"/>
</dbReference>
<evidence type="ECO:0000256" key="7">
    <source>
        <dbReference type="SAM" id="MobiDB-lite"/>
    </source>
</evidence>
<dbReference type="PANTHER" id="PTHR43133:SF51">
    <property type="entry name" value="RNA POLYMERASE SIGMA FACTOR"/>
    <property type="match status" value="1"/>
</dbReference>
<dbReference type="GO" id="GO:0016987">
    <property type="term" value="F:sigma factor activity"/>
    <property type="evidence" value="ECO:0007669"/>
    <property type="project" value="UniProtKB-KW"/>
</dbReference>
<dbReference type="CDD" id="cd06171">
    <property type="entry name" value="Sigma70_r4"/>
    <property type="match status" value="1"/>
</dbReference>
<evidence type="ECO:0000256" key="6">
    <source>
        <dbReference type="RuleBase" id="RU000716"/>
    </source>
</evidence>
<gene>
    <name evidence="10" type="ORF">A2848_01045</name>
</gene>
<dbReference type="InterPro" id="IPR007627">
    <property type="entry name" value="RNA_pol_sigma70_r2"/>
</dbReference>
<evidence type="ECO:0000256" key="4">
    <source>
        <dbReference type="ARBA" id="ARBA00023125"/>
    </source>
</evidence>
<dbReference type="NCBIfam" id="TIGR02937">
    <property type="entry name" value="sigma70-ECF"/>
    <property type="match status" value="1"/>
</dbReference>
<dbReference type="PANTHER" id="PTHR43133">
    <property type="entry name" value="RNA POLYMERASE ECF-TYPE SIGMA FACTO"/>
    <property type="match status" value="1"/>
</dbReference>
<feature type="domain" description="RNA polymerase sigma factor 70 region 4 type 2" evidence="9">
    <location>
        <begin position="130"/>
        <end position="179"/>
    </location>
</feature>